<organism evidence="1">
    <name type="scientific">Candidatus Kentrum sp. FW</name>
    <dbReference type="NCBI Taxonomy" id="2126338"/>
    <lineage>
        <taxon>Bacteria</taxon>
        <taxon>Pseudomonadati</taxon>
        <taxon>Pseudomonadota</taxon>
        <taxon>Gammaproteobacteria</taxon>
        <taxon>Candidatus Kentrum</taxon>
    </lineage>
</organism>
<dbReference type="EMBL" id="CAADFE010000007">
    <property type="protein sequence ID" value="VFJ65351.1"/>
    <property type="molecule type" value="Genomic_DNA"/>
</dbReference>
<sequence length="89" mass="10598">MVSYRWDNDKNVLLKQTRGITFEQVVMHIENGDVLDVIVHPNKTEYPNQQILVIDINDYIYAVPFIEEEQECFLKTIVPSRKLTKQYLR</sequence>
<gene>
    <name evidence="1" type="ORF">BECKFW1821C_GA0114237_100752</name>
</gene>
<proteinExistence type="predicted"/>
<evidence type="ECO:0000313" key="1">
    <source>
        <dbReference type="EMBL" id="VFJ65351.1"/>
    </source>
</evidence>
<dbReference type="AlphaFoldDB" id="A0A450TE63"/>
<reference evidence="1" key="1">
    <citation type="submission" date="2019-02" db="EMBL/GenBank/DDBJ databases">
        <authorList>
            <person name="Gruber-Vodicka R. H."/>
            <person name="Seah K. B. B."/>
        </authorList>
    </citation>
    <scope>NUCLEOTIDE SEQUENCE</scope>
    <source>
        <strain evidence="1">BECK_BZ131</strain>
    </source>
</reference>
<protein>
    <submittedName>
        <fullName evidence="1">Ribonuclease toxin, BrnT, of type II toxin-antitoxin system</fullName>
    </submittedName>
</protein>
<name>A0A450TE63_9GAMM</name>
<accession>A0A450TE63</accession>